<keyword evidence="18" id="KW-1185">Reference proteome</keyword>
<evidence type="ECO:0000256" key="10">
    <source>
        <dbReference type="ARBA" id="ARBA00022859"/>
    </source>
</evidence>
<dbReference type="GeneID" id="111855359"/>
<dbReference type="PANTHER" id="PTHR17554">
    <property type="entry name" value="TYRO PROTEIN TYROSINE KINASE-BINDING PROTEIN"/>
    <property type="match status" value="1"/>
</dbReference>
<keyword evidence="5" id="KW-0597">Phosphoprotein</keyword>
<feature type="region of interest" description="Disordered" evidence="15">
    <location>
        <begin position="105"/>
        <end position="124"/>
    </location>
</feature>
<comment type="subcellular location">
    <subcellularLocation>
        <location evidence="1">Cell membrane</location>
        <topology evidence="1">Single-pass type I membrane protein</topology>
    </subcellularLocation>
</comment>
<dbReference type="GO" id="GO:0032816">
    <property type="term" value="P:positive regulation of natural killer cell activation"/>
    <property type="evidence" value="ECO:0007669"/>
    <property type="project" value="TreeGrafter"/>
</dbReference>
<dbReference type="AlphaFoldDB" id="A0A3B3S8E9"/>
<evidence type="ECO:0000256" key="14">
    <source>
        <dbReference type="ARBA" id="ARBA00031252"/>
    </source>
</evidence>
<evidence type="ECO:0000313" key="18">
    <source>
        <dbReference type="Proteomes" id="UP000261540"/>
    </source>
</evidence>
<name>A0A3B3S8E9_9TELE</name>
<reference evidence="17" key="1">
    <citation type="submission" date="2025-08" db="UniProtKB">
        <authorList>
            <consortium name="Ensembl"/>
        </authorList>
    </citation>
    <scope>IDENTIFICATION</scope>
</reference>
<dbReference type="RefSeq" id="XP_023690071.1">
    <property type="nucleotide sequence ID" value="XM_023834303.2"/>
</dbReference>
<comment type="similarity">
    <text evidence="2">Belongs to the TYROBP family.</text>
</comment>
<dbReference type="GO" id="GO:0030889">
    <property type="term" value="P:negative regulation of B cell proliferation"/>
    <property type="evidence" value="ECO:0007669"/>
    <property type="project" value="TreeGrafter"/>
</dbReference>
<evidence type="ECO:0000256" key="12">
    <source>
        <dbReference type="ARBA" id="ARBA00023136"/>
    </source>
</evidence>
<evidence type="ECO:0000256" key="2">
    <source>
        <dbReference type="ARBA" id="ARBA00009791"/>
    </source>
</evidence>
<dbReference type="GO" id="GO:0005886">
    <property type="term" value="C:plasma membrane"/>
    <property type="evidence" value="ECO:0007669"/>
    <property type="project" value="UniProtKB-SubCell"/>
</dbReference>
<evidence type="ECO:0000256" key="1">
    <source>
        <dbReference type="ARBA" id="ARBA00004251"/>
    </source>
</evidence>
<dbReference type="STRING" id="1676925.ENSPKIP00000026271"/>
<keyword evidence="9" id="KW-0106">Calcium</keyword>
<proteinExistence type="inferred from homology"/>
<dbReference type="CTD" id="7305"/>
<dbReference type="GO" id="GO:0046872">
    <property type="term" value="F:metal ion binding"/>
    <property type="evidence" value="ECO:0007669"/>
    <property type="project" value="UniProtKB-KW"/>
</dbReference>
<evidence type="ECO:0000256" key="4">
    <source>
        <dbReference type="ARBA" id="ARBA00022475"/>
    </source>
</evidence>
<dbReference type="GO" id="GO:0005102">
    <property type="term" value="F:signaling receptor binding"/>
    <property type="evidence" value="ECO:0007669"/>
    <property type="project" value="TreeGrafter"/>
</dbReference>
<dbReference type="GO" id="GO:0002282">
    <property type="term" value="P:microglial cell activation involved in immune response"/>
    <property type="evidence" value="ECO:0007669"/>
    <property type="project" value="TreeGrafter"/>
</dbReference>
<dbReference type="RefSeq" id="XP_023690062.1">
    <property type="nucleotide sequence ID" value="XM_023834294.2"/>
</dbReference>
<dbReference type="GO" id="GO:0032911">
    <property type="term" value="P:negative regulation of transforming growth factor beta1 production"/>
    <property type="evidence" value="ECO:0007669"/>
    <property type="project" value="TreeGrafter"/>
</dbReference>
<dbReference type="GeneTree" id="ENSGT00980000198998"/>
<dbReference type="OrthoDB" id="9901873at2759"/>
<keyword evidence="12 16" id="KW-0472">Membrane</keyword>
<keyword evidence="7" id="KW-0479">Metal-binding</keyword>
<keyword evidence="6 16" id="KW-0812">Transmembrane</keyword>
<keyword evidence="4" id="KW-1003">Cell membrane</keyword>
<organism evidence="17 18">
    <name type="scientific">Paramormyrops kingsleyae</name>
    <dbReference type="NCBI Taxonomy" id="1676925"/>
    <lineage>
        <taxon>Eukaryota</taxon>
        <taxon>Metazoa</taxon>
        <taxon>Chordata</taxon>
        <taxon>Craniata</taxon>
        <taxon>Vertebrata</taxon>
        <taxon>Euteleostomi</taxon>
        <taxon>Actinopterygii</taxon>
        <taxon>Neopterygii</taxon>
        <taxon>Teleostei</taxon>
        <taxon>Osteoglossocephala</taxon>
        <taxon>Osteoglossomorpha</taxon>
        <taxon>Osteoglossiformes</taxon>
        <taxon>Mormyridae</taxon>
        <taxon>Paramormyrops</taxon>
    </lineage>
</organism>
<dbReference type="Proteomes" id="UP000261540">
    <property type="component" value="Unplaced"/>
</dbReference>
<evidence type="ECO:0000313" key="17">
    <source>
        <dbReference type="Ensembl" id="ENSPKIP00000026271.1"/>
    </source>
</evidence>
<keyword evidence="13" id="KW-1015">Disulfide bond</keyword>
<evidence type="ECO:0000256" key="13">
    <source>
        <dbReference type="ARBA" id="ARBA00023157"/>
    </source>
</evidence>
<evidence type="ECO:0000256" key="5">
    <source>
        <dbReference type="ARBA" id="ARBA00022553"/>
    </source>
</evidence>
<dbReference type="PANTHER" id="PTHR17554:SF2">
    <property type="entry name" value="TYRO PROTEIN TYROSINE KINASE-BINDING PROTEIN"/>
    <property type="match status" value="1"/>
</dbReference>
<dbReference type="Ensembl" id="ENSPKIT00000007024.1">
    <property type="protein sequence ID" value="ENSPKIP00000026271.1"/>
    <property type="gene ID" value="ENSPKIG00000008827.1"/>
</dbReference>
<evidence type="ECO:0000256" key="3">
    <source>
        <dbReference type="ARBA" id="ARBA00022356"/>
    </source>
</evidence>
<evidence type="ECO:0000256" key="15">
    <source>
        <dbReference type="SAM" id="MobiDB-lite"/>
    </source>
</evidence>
<dbReference type="Gene3D" id="1.10.287.770">
    <property type="entry name" value="YojJ-like"/>
    <property type="match status" value="1"/>
</dbReference>
<evidence type="ECO:0000256" key="9">
    <source>
        <dbReference type="ARBA" id="ARBA00022837"/>
    </source>
</evidence>
<dbReference type="GO" id="GO:0002283">
    <property type="term" value="P:neutrophil activation involved in immune response"/>
    <property type="evidence" value="ECO:0007669"/>
    <property type="project" value="TreeGrafter"/>
</dbReference>
<evidence type="ECO:0000256" key="7">
    <source>
        <dbReference type="ARBA" id="ARBA00022723"/>
    </source>
</evidence>
<dbReference type="InterPro" id="IPR026200">
    <property type="entry name" value="Tyrobp"/>
</dbReference>
<dbReference type="GO" id="GO:0009986">
    <property type="term" value="C:cell surface"/>
    <property type="evidence" value="ECO:0007669"/>
    <property type="project" value="TreeGrafter"/>
</dbReference>
<dbReference type="GO" id="GO:1904151">
    <property type="term" value="P:positive regulation of microglial cell mediated cytotoxicity"/>
    <property type="evidence" value="ECO:0007669"/>
    <property type="project" value="TreeGrafter"/>
</dbReference>
<evidence type="ECO:0000256" key="8">
    <source>
        <dbReference type="ARBA" id="ARBA00022729"/>
    </source>
</evidence>
<dbReference type="GO" id="GO:0034241">
    <property type="term" value="P:positive regulation of macrophage fusion"/>
    <property type="evidence" value="ECO:0007669"/>
    <property type="project" value="TreeGrafter"/>
</dbReference>
<protein>
    <recommendedName>
        <fullName evidence="3">TYRO protein tyrosine kinase-binding protein</fullName>
    </recommendedName>
    <alternativeName>
        <fullName evidence="14">DNAX-activation protein 12</fullName>
    </alternativeName>
</protein>
<keyword evidence="10" id="KW-0391">Immunity</keyword>
<evidence type="ECO:0000256" key="11">
    <source>
        <dbReference type="ARBA" id="ARBA00022989"/>
    </source>
</evidence>
<sequence>MTISPEGTCCVISHAVGGTQSTPAHLISLTNSRMGQTICVMTPVAVLLGPVSGQQECGSCYMLDTGTLVGIIIGDIILTLFIALSVFCFVSRLKMQNGLEALEGKGKIHTSSKKKKAEDLAESPYQELQGVQNDVYSDLRKFRK</sequence>
<feature type="transmembrane region" description="Helical" evidence="16">
    <location>
        <begin position="68"/>
        <end position="90"/>
    </location>
</feature>
<dbReference type="KEGG" id="pki:111855359"/>
<evidence type="ECO:0000256" key="16">
    <source>
        <dbReference type="SAM" id="Phobius"/>
    </source>
</evidence>
<accession>A0A3B3S8E9</accession>
<reference evidence="17" key="2">
    <citation type="submission" date="2025-09" db="UniProtKB">
        <authorList>
            <consortium name="Ensembl"/>
        </authorList>
    </citation>
    <scope>IDENTIFICATION</scope>
</reference>
<evidence type="ECO:0000256" key="6">
    <source>
        <dbReference type="ARBA" id="ARBA00022692"/>
    </source>
</evidence>
<keyword evidence="8" id="KW-0732">Signal</keyword>
<dbReference type="RefSeq" id="XP_072572578.1">
    <property type="nucleotide sequence ID" value="XM_072716477.1"/>
</dbReference>
<keyword evidence="11 16" id="KW-1133">Transmembrane helix</keyword>